<evidence type="ECO:0000256" key="1">
    <source>
        <dbReference type="ARBA" id="ARBA00004167"/>
    </source>
</evidence>
<keyword evidence="7 12" id="KW-0547">Nucleotide-binding</keyword>
<dbReference type="FunFam" id="3.30.200.20:FF:000466">
    <property type="entry name" value="Putative LRR receptor-like serine/threonine-protein kinase"/>
    <property type="match status" value="1"/>
</dbReference>
<keyword evidence="9 12" id="KW-0067">ATP-binding</keyword>
<dbReference type="Proteomes" id="UP000324897">
    <property type="component" value="Unassembled WGS sequence"/>
</dbReference>
<feature type="compositionally biased region" description="Pro residues" evidence="13">
    <location>
        <begin position="68"/>
        <end position="79"/>
    </location>
</feature>
<dbReference type="EMBL" id="RWGY01001067">
    <property type="protein sequence ID" value="TVT97128.1"/>
    <property type="molecule type" value="Genomic_DNA"/>
</dbReference>
<dbReference type="Gramene" id="TVT97128">
    <property type="protein sequence ID" value="TVT97128"/>
    <property type="gene ID" value="EJB05_57639"/>
</dbReference>
<keyword evidence="18" id="KW-1185">Reference proteome</keyword>
<dbReference type="InterPro" id="IPR020635">
    <property type="entry name" value="Tyr_kinase_cat_dom"/>
</dbReference>
<feature type="region of interest" description="Disordered" evidence="13">
    <location>
        <begin position="578"/>
        <end position="608"/>
    </location>
</feature>
<evidence type="ECO:0000256" key="11">
    <source>
        <dbReference type="ARBA" id="ARBA00023136"/>
    </source>
</evidence>
<dbReference type="GO" id="GO:0004674">
    <property type="term" value="F:protein serine/threonine kinase activity"/>
    <property type="evidence" value="ECO:0007669"/>
    <property type="project" value="UniProtKB-KW"/>
</dbReference>
<dbReference type="GO" id="GO:0005524">
    <property type="term" value="F:ATP binding"/>
    <property type="evidence" value="ECO:0007669"/>
    <property type="project" value="UniProtKB-UniRule"/>
</dbReference>
<dbReference type="Pfam" id="PF01657">
    <property type="entry name" value="Stress-antifung"/>
    <property type="match status" value="2"/>
</dbReference>
<dbReference type="InterPro" id="IPR001245">
    <property type="entry name" value="Ser-Thr/Tyr_kinase_cat_dom"/>
</dbReference>
<feature type="binding site" evidence="12">
    <location>
        <position position="429"/>
    </location>
    <ligand>
        <name>ATP</name>
        <dbReference type="ChEBI" id="CHEBI:30616"/>
    </ligand>
</feature>
<dbReference type="OrthoDB" id="695453at2759"/>
<evidence type="ECO:0000256" key="13">
    <source>
        <dbReference type="SAM" id="MobiDB-lite"/>
    </source>
</evidence>
<feature type="compositionally biased region" description="Gly residues" evidence="13">
    <location>
        <begin position="578"/>
        <end position="589"/>
    </location>
</feature>
<dbReference type="Gene3D" id="3.30.200.20">
    <property type="entry name" value="Phosphorylase Kinase, domain 1"/>
    <property type="match status" value="1"/>
</dbReference>
<gene>
    <name evidence="17" type="ORF">EJB05_57639</name>
</gene>
<feature type="region of interest" description="Disordered" evidence="13">
    <location>
        <begin position="67"/>
        <end position="88"/>
    </location>
</feature>
<dbReference type="InterPro" id="IPR002902">
    <property type="entry name" value="GNK2"/>
</dbReference>
<evidence type="ECO:0000259" key="16">
    <source>
        <dbReference type="PROSITE" id="PS51473"/>
    </source>
</evidence>
<feature type="domain" description="Protein kinase" evidence="15">
    <location>
        <begin position="401"/>
        <end position="608"/>
    </location>
</feature>
<keyword evidence="3" id="KW-0808">Transferase</keyword>
<evidence type="ECO:0000256" key="7">
    <source>
        <dbReference type="ARBA" id="ARBA00022741"/>
    </source>
</evidence>
<dbReference type="InterPro" id="IPR038408">
    <property type="entry name" value="GNK2_sf"/>
</dbReference>
<feature type="transmembrane region" description="Helical" evidence="14">
    <location>
        <begin position="337"/>
        <end position="361"/>
    </location>
</feature>
<evidence type="ECO:0000256" key="3">
    <source>
        <dbReference type="ARBA" id="ARBA00022679"/>
    </source>
</evidence>
<reference evidence="17 18" key="1">
    <citation type="journal article" date="2019" name="Sci. Rep.">
        <title>A high-quality genome of Eragrostis curvula grass provides insights into Poaceae evolution and supports new strategies to enhance forage quality.</title>
        <authorList>
            <person name="Carballo J."/>
            <person name="Santos B.A.C.M."/>
            <person name="Zappacosta D."/>
            <person name="Garbus I."/>
            <person name="Selva J.P."/>
            <person name="Gallo C.A."/>
            <person name="Diaz A."/>
            <person name="Albertini E."/>
            <person name="Caccamo M."/>
            <person name="Echenique V."/>
        </authorList>
    </citation>
    <scope>NUCLEOTIDE SEQUENCE [LARGE SCALE GENOMIC DNA]</scope>
    <source>
        <strain evidence="18">cv. Victoria</strain>
        <tissue evidence="17">Leaf</tissue>
    </source>
</reference>
<evidence type="ECO:0000256" key="5">
    <source>
        <dbReference type="ARBA" id="ARBA00022729"/>
    </source>
</evidence>
<organism evidence="17 18">
    <name type="scientific">Eragrostis curvula</name>
    <name type="common">weeping love grass</name>
    <dbReference type="NCBI Taxonomy" id="38414"/>
    <lineage>
        <taxon>Eukaryota</taxon>
        <taxon>Viridiplantae</taxon>
        <taxon>Streptophyta</taxon>
        <taxon>Embryophyta</taxon>
        <taxon>Tracheophyta</taxon>
        <taxon>Spermatophyta</taxon>
        <taxon>Magnoliopsida</taxon>
        <taxon>Liliopsida</taxon>
        <taxon>Poales</taxon>
        <taxon>Poaceae</taxon>
        <taxon>PACMAD clade</taxon>
        <taxon>Chloridoideae</taxon>
        <taxon>Eragrostideae</taxon>
        <taxon>Eragrostidinae</taxon>
        <taxon>Eragrostis</taxon>
    </lineage>
</organism>
<name>A0A5J9SE69_9POAL</name>
<feature type="domain" description="Gnk2-homologous" evidence="16">
    <location>
        <begin position="182"/>
        <end position="300"/>
    </location>
</feature>
<dbReference type="CDD" id="cd23509">
    <property type="entry name" value="Gnk2-like"/>
    <property type="match status" value="2"/>
</dbReference>
<evidence type="ECO:0000256" key="8">
    <source>
        <dbReference type="ARBA" id="ARBA00022777"/>
    </source>
</evidence>
<evidence type="ECO:0000256" key="9">
    <source>
        <dbReference type="ARBA" id="ARBA00022840"/>
    </source>
</evidence>
<protein>
    <recommendedName>
        <fullName evidence="19">Gnk2-homologous domain-containing protein</fullName>
    </recommendedName>
</protein>
<evidence type="ECO:0000256" key="14">
    <source>
        <dbReference type="SAM" id="Phobius"/>
    </source>
</evidence>
<dbReference type="SUPFAM" id="SSF56112">
    <property type="entry name" value="Protein kinase-like (PK-like)"/>
    <property type="match status" value="1"/>
</dbReference>
<accession>A0A5J9SE69</accession>
<dbReference type="PROSITE" id="PS51473">
    <property type="entry name" value="GNK2"/>
    <property type="match status" value="2"/>
</dbReference>
<keyword evidence="6" id="KW-0677">Repeat</keyword>
<dbReference type="InterPro" id="IPR000719">
    <property type="entry name" value="Prot_kinase_dom"/>
</dbReference>
<evidence type="ECO:0000256" key="12">
    <source>
        <dbReference type="PROSITE-ProRule" id="PRU10141"/>
    </source>
</evidence>
<evidence type="ECO:0000256" key="4">
    <source>
        <dbReference type="ARBA" id="ARBA00022692"/>
    </source>
</evidence>
<feature type="domain" description="Gnk2-homologous" evidence="16">
    <location>
        <begin position="72"/>
        <end position="176"/>
    </location>
</feature>
<feature type="compositionally biased region" description="Polar residues" evidence="13">
    <location>
        <begin position="592"/>
        <end position="608"/>
    </location>
</feature>
<dbReference type="PANTHER" id="PTHR27002:SF372">
    <property type="entry name" value="OS04G0197200 PROTEIN"/>
    <property type="match status" value="1"/>
</dbReference>
<dbReference type="PROSITE" id="PS50011">
    <property type="entry name" value="PROTEIN_KINASE_DOM"/>
    <property type="match status" value="1"/>
</dbReference>
<dbReference type="AlphaFoldDB" id="A0A5J9SE69"/>
<sequence>MRPLASTTRQVLLLQPLLDRERPNMEARRASMPSSMCCFLRLFLLATLCTGAHANFTHGNIPKWLDCPSPPPSPAPSQPPSNNDTAGNSKFQDNVVKLLFSLPSSAAANAGFASLSTGDGGDRAFVRGLCRGDLQMGDCKTCLRKAALDINGSCIGNRRAAIWYEWCFLFYADTNASTPYEEGFRQALHNVDEVSNKAAFEKTYYELMTPLSARAVNGTPESPATAPMFATGEKVYDHDAPFAPNGVMYGMVQCMRDRTAAECDKCLQASVQVPPKDWYGYQGAVVLSYNCYLRMEIYTFYDVALDGQQAPPPLAPSPSSFVPNSTGERKGKKGARVIIAVALPVGTIIIVVVILVAVLLCKRKDGQKLTPPEDCSNKEDIGCVDLEQLNLPFLLAATDNFSEENKLGEGGFGEVFKGTIQSGELIAVKRLSKHSSQGFDELKNELVLAAKLKHRNLTPLIGVCLQQEKLLVYEYMPNSSLDTFLFVSLMAVWRKWKTGSAADVVDASLSGQYPENEVLNCLEVGLLCVQENPADRPDASAVVLLLGSPNSTADEVRPEPSRPAFFFGAGGSGSLGSGSSGSALIGGGKPPSASSSDNVMTISDFQPR</sequence>
<dbReference type="PROSITE" id="PS00107">
    <property type="entry name" value="PROTEIN_KINASE_ATP"/>
    <property type="match status" value="1"/>
</dbReference>
<dbReference type="PANTHER" id="PTHR27002">
    <property type="entry name" value="RECEPTOR-LIKE SERINE/THREONINE-PROTEIN KINASE SD1-8"/>
    <property type="match status" value="1"/>
</dbReference>
<evidence type="ECO:0000313" key="17">
    <source>
        <dbReference type="EMBL" id="TVT97128.1"/>
    </source>
</evidence>
<evidence type="ECO:0000256" key="10">
    <source>
        <dbReference type="ARBA" id="ARBA00022989"/>
    </source>
</evidence>
<evidence type="ECO:0008006" key="19">
    <source>
        <dbReference type="Google" id="ProtNLM"/>
    </source>
</evidence>
<evidence type="ECO:0000256" key="2">
    <source>
        <dbReference type="ARBA" id="ARBA00022527"/>
    </source>
</evidence>
<keyword evidence="4 14" id="KW-0812">Transmembrane</keyword>
<keyword evidence="5" id="KW-0732">Signal</keyword>
<dbReference type="InterPro" id="IPR011009">
    <property type="entry name" value="Kinase-like_dom_sf"/>
</dbReference>
<keyword evidence="10 14" id="KW-1133">Transmembrane helix</keyword>
<keyword evidence="8" id="KW-0418">Kinase</keyword>
<keyword evidence="11 14" id="KW-0472">Membrane</keyword>
<evidence type="ECO:0000256" key="6">
    <source>
        <dbReference type="ARBA" id="ARBA00022737"/>
    </source>
</evidence>
<dbReference type="GO" id="GO:0005886">
    <property type="term" value="C:plasma membrane"/>
    <property type="evidence" value="ECO:0007669"/>
    <property type="project" value="TreeGrafter"/>
</dbReference>
<evidence type="ECO:0000313" key="18">
    <source>
        <dbReference type="Proteomes" id="UP000324897"/>
    </source>
</evidence>
<comment type="subcellular location">
    <subcellularLocation>
        <location evidence="1">Membrane</location>
        <topology evidence="1">Single-pass membrane protein</topology>
    </subcellularLocation>
</comment>
<dbReference type="Pfam" id="PF07714">
    <property type="entry name" value="PK_Tyr_Ser-Thr"/>
    <property type="match status" value="1"/>
</dbReference>
<dbReference type="InterPro" id="IPR017441">
    <property type="entry name" value="Protein_kinase_ATP_BS"/>
</dbReference>
<comment type="caution">
    <text evidence="17">The sequence shown here is derived from an EMBL/GenBank/DDBJ whole genome shotgun (WGS) entry which is preliminary data.</text>
</comment>
<dbReference type="SMART" id="SM00219">
    <property type="entry name" value="TyrKc"/>
    <property type="match status" value="1"/>
</dbReference>
<dbReference type="Gene3D" id="1.10.510.10">
    <property type="entry name" value="Transferase(Phosphotransferase) domain 1"/>
    <property type="match status" value="1"/>
</dbReference>
<dbReference type="Gene3D" id="3.30.430.20">
    <property type="entry name" value="Gnk2 domain, C-X8-C-X2-C motif"/>
    <property type="match status" value="2"/>
</dbReference>
<proteinExistence type="predicted"/>
<dbReference type="GO" id="GO:0004713">
    <property type="term" value="F:protein tyrosine kinase activity"/>
    <property type="evidence" value="ECO:0007669"/>
    <property type="project" value="InterPro"/>
</dbReference>
<evidence type="ECO:0000259" key="15">
    <source>
        <dbReference type="PROSITE" id="PS50011"/>
    </source>
</evidence>
<keyword evidence="2" id="KW-0723">Serine/threonine-protein kinase</keyword>